<evidence type="ECO:0000259" key="6">
    <source>
        <dbReference type="PROSITE" id="PS50970"/>
    </source>
</evidence>
<dbReference type="GO" id="GO:0046872">
    <property type="term" value="F:metal ion binding"/>
    <property type="evidence" value="ECO:0007669"/>
    <property type="project" value="UniProtKB-KW"/>
</dbReference>
<keyword evidence="3" id="KW-0479">Metal-binding</keyword>
<dbReference type="SUPFAM" id="SSF82282">
    <property type="entry name" value="Homocysteine S-methyltransferase"/>
    <property type="match status" value="1"/>
</dbReference>
<feature type="binding site" evidence="3">
    <location>
        <position position="894"/>
    </location>
    <ligand>
        <name>Zn(2+)</name>
        <dbReference type="ChEBI" id="CHEBI:29105"/>
    </ligand>
</feature>
<dbReference type="GO" id="GO:0032259">
    <property type="term" value="P:methylation"/>
    <property type="evidence" value="ECO:0007669"/>
    <property type="project" value="UniProtKB-KW"/>
</dbReference>
<dbReference type="AlphaFoldDB" id="A0A8H6VLA1"/>
<name>A0A8H6VLA1_9PEZI</name>
<dbReference type="InterPro" id="IPR021514">
    <property type="entry name" value="DUF3176"/>
</dbReference>
<feature type="transmembrane region" description="Helical" evidence="5">
    <location>
        <begin position="162"/>
        <end position="183"/>
    </location>
</feature>
<gene>
    <name evidence="7" type="ORF">HII31_01928</name>
</gene>
<keyword evidence="3" id="KW-0862">Zinc</keyword>
<reference evidence="7" key="1">
    <citation type="submission" date="2020-04" db="EMBL/GenBank/DDBJ databases">
        <title>Draft genome resource of the tomato pathogen Pseudocercospora fuligena.</title>
        <authorList>
            <person name="Zaccaron A."/>
        </authorList>
    </citation>
    <scope>NUCLEOTIDE SEQUENCE</scope>
    <source>
        <strain evidence="7">PF001</strain>
    </source>
</reference>
<keyword evidence="5" id="KW-0812">Transmembrane</keyword>
<dbReference type="PANTHER" id="PTHR37576:SF2">
    <property type="entry name" value="DEFECT AT LOW TEMPERATURE PROTEIN 1"/>
    <property type="match status" value="1"/>
</dbReference>
<keyword evidence="5" id="KW-0472">Membrane</keyword>
<dbReference type="Gene3D" id="3.20.20.330">
    <property type="entry name" value="Homocysteine-binding-like domain"/>
    <property type="match status" value="1"/>
</dbReference>
<comment type="cofactor">
    <cofactor evidence="3">
        <name>Zn(2+)</name>
        <dbReference type="ChEBI" id="CHEBI:29105"/>
    </cofactor>
</comment>
<dbReference type="Pfam" id="PF11374">
    <property type="entry name" value="DUF3176"/>
    <property type="match status" value="1"/>
</dbReference>
<evidence type="ECO:0000313" key="8">
    <source>
        <dbReference type="Proteomes" id="UP000660729"/>
    </source>
</evidence>
<proteinExistence type="predicted"/>
<dbReference type="Proteomes" id="UP000660729">
    <property type="component" value="Unassembled WGS sequence"/>
</dbReference>
<feature type="transmembrane region" description="Helical" evidence="5">
    <location>
        <begin position="101"/>
        <end position="131"/>
    </location>
</feature>
<evidence type="ECO:0000256" key="5">
    <source>
        <dbReference type="SAM" id="Phobius"/>
    </source>
</evidence>
<dbReference type="GO" id="GO:0008168">
    <property type="term" value="F:methyltransferase activity"/>
    <property type="evidence" value="ECO:0007669"/>
    <property type="project" value="UniProtKB-UniRule"/>
</dbReference>
<feature type="binding site" evidence="3">
    <location>
        <position position="968"/>
    </location>
    <ligand>
        <name>Zn(2+)</name>
        <dbReference type="ChEBI" id="CHEBI:29105"/>
    </ligand>
</feature>
<feature type="domain" description="Hcy-binding" evidence="6">
    <location>
        <begin position="676"/>
        <end position="982"/>
    </location>
</feature>
<keyword evidence="1 3" id="KW-0489">Methyltransferase</keyword>
<organism evidence="7 8">
    <name type="scientific">Pseudocercospora fuligena</name>
    <dbReference type="NCBI Taxonomy" id="685502"/>
    <lineage>
        <taxon>Eukaryota</taxon>
        <taxon>Fungi</taxon>
        <taxon>Dikarya</taxon>
        <taxon>Ascomycota</taxon>
        <taxon>Pezizomycotina</taxon>
        <taxon>Dothideomycetes</taxon>
        <taxon>Dothideomycetidae</taxon>
        <taxon>Mycosphaerellales</taxon>
        <taxon>Mycosphaerellaceae</taxon>
        <taxon>Pseudocercospora</taxon>
    </lineage>
</organism>
<protein>
    <submittedName>
        <fullName evidence="7">Homocysteine S-methyltransferase 1</fullName>
    </submittedName>
</protein>
<feature type="transmembrane region" description="Helical" evidence="5">
    <location>
        <begin position="570"/>
        <end position="594"/>
    </location>
</feature>
<keyword evidence="5" id="KW-1133">Transmembrane helix</keyword>
<evidence type="ECO:0000256" key="3">
    <source>
        <dbReference type="PROSITE-ProRule" id="PRU00333"/>
    </source>
</evidence>
<dbReference type="PANTHER" id="PTHR37576">
    <property type="entry name" value="DEFECT AT LOW TEMPERATURE PROTEIN 1"/>
    <property type="match status" value="1"/>
</dbReference>
<dbReference type="OrthoDB" id="3649517at2759"/>
<feature type="region of interest" description="Disordered" evidence="4">
    <location>
        <begin position="1"/>
        <end position="24"/>
    </location>
</feature>
<feature type="transmembrane region" description="Helical" evidence="5">
    <location>
        <begin position="66"/>
        <end position="89"/>
    </location>
</feature>
<sequence length="985" mass="107022">MDSKKEPQVFTRSVSFGPDQELDTLTAEEREAREDAEMKLEGGSGGSQTPVDDPDWKPGFANRFPWLGFGALTVVLVCAVASVLVLCLADNVSQTKWKKQIAPNVIITILNSVANLCFGIAISNGIAIAWWRKTLQGATIEHLNRSWLFSSSIKEVILGAKYFNFIALAALTAKLTIIDGTLLQKSFGTEIRADPAAAVDITGYANTSIPMTGRITGDSTVTGLLAKNWNDNLKIWSQGGGLLPNNYAGCEGLCYLYVPGAGFEFDCTDAVELDIDYGVAVRNASAIAIGPDCTNGDGTLSNSTLCQQALANTTAELFHLSFDPVYNGADSTNHDYINMSMLYTNASDVAPDQGTCPGKQYSQTCQLRPAVINYPVMIQAYKDEHSITSMSLAVDPRTHDNSTFHLFNATGKQQSGFEVLRYSDIHESFILGDTRTRLGGVAKGFSIYLGGNASLTWSAAGFWLNQDGNSPSYLFNDLGTQEGKTASSDLCGFEFVDPMNRQVFEESYAASHDPFHNYDMPSVIGKINQMMFALALDISNEDDDKNITAGSLSRPAVVYKDTIHYVINKAYVFGALASIIFCILCVLPTYWGYWQLGRDVTLGPFEIAAAFRAPNLHHPTNKPIDKLIKEVGNREVKFGAIVVGHDAGKIGSHALQCFSNYFPQVWKSTISTAILKIRNMTVTQRPVTILDGGMSRELIRLGAPFRQPEWSALSLIEAPDYVRQVHLEFARAGADVITTDSYALVPFHLGEERFRERGKELAQLAGRLAREAADQVSKESGRKISVAGSLPPIFGSYEPARFDVERVHEYLDILVDALQPYIDIWLGETLSVIKEAEAVKTAVAKSGKPLWISFCPDDSESANLSSPRLRSGESISDTVEWAAKAGVEALLYNCCRPNFAGSALVKARQAVPSTLSLGVYANTFVPRSSESPANEDISATDASLDAVAYAADAQAWVKHGARIVGGCCGVGVKHIERLSTLLKAT</sequence>
<evidence type="ECO:0000256" key="2">
    <source>
        <dbReference type="ARBA" id="ARBA00022679"/>
    </source>
</evidence>
<dbReference type="InterPro" id="IPR003726">
    <property type="entry name" value="HCY_dom"/>
</dbReference>
<keyword evidence="8" id="KW-1185">Reference proteome</keyword>
<evidence type="ECO:0000256" key="4">
    <source>
        <dbReference type="SAM" id="MobiDB-lite"/>
    </source>
</evidence>
<dbReference type="InterPro" id="IPR036589">
    <property type="entry name" value="HCY_dom_sf"/>
</dbReference>
<comment type="caution">
    <text evidence="7">The sequence shown here is derived from an EMBL/GenBank/DDBJ whole genome shotgun (WGS) entry which is preliminary data.</text>
</comment>
<dbReference type="Pfam" id="PF02574">
    <property type="entry name" value="S-methyl_trans"/>
    <property type="match status" value="1"/>
</dbReference>
<dbReference type="EMBL" id="JABCIY010000024">
    <property type="protein sequence ID" value="KAF7196558.1"/>
    <property type="molecule type" value="Genomic_DNA"/>
</dbReference>
<keyword evidence="2 3" id="KW-0808">Transferase</keyword>
<accession>A0A8H6VLA1</accession>
<dbReference type="PROSITE" id="PS50970">
    <property type="entry name" value="HCY"/>
    <property type="match status" value="1"/>
</dbReference>
<feature type="binding site" evidence="3">
    <location>
        <position position="967"/>
    </location>
    <ligand>
        <name>Zn(2+)</name>
        <dbReference type="ChEBI" id="CHEBI:29105"/>
    </ligand>
</feature>
<evidence type="ECO:0000313" key="7">
    <source>
        <dbReference type="EMBL" id="KAF7196558.1"/>
    </source>
</evidence>
<evidence type="ECO:0000256" key="1">
    <source>
        <dbReference type="ARBA" id="ARBA00022603"/>
    </source>
</evidence>